<organism evidence="1">
    <name type="scientific">uncultured Caudovirales phage</name>
    <dbReference type="NCBI Taxonomy" id="2100421"/>
    <lineage>
        <taxon>Viruses</taxon>
        <taxon>Duplodnaviria</taxon>
        <taxon>Heunggongvirae</taxon>
        <taxon>Uroviricota</taxon>
        <taxon>Caudoviricetes</taxon>
        <taxon>Peduoviridae</taxon>
        <taxon>Maltschvirus</taxon>
        <taxon>Maltschvirus maltsch</taxon>
    </lineage>
</organism>
<name>A0A6J5QQD1_9CAUD</name>
<reference evidence="1" key="1">
    <citation type="submission" date="2020-05" db="EMBL/GenBank/DDBJ databases">
        <authorList>
            <person name="Chiriac C."/>
            <person name="Salcher M."/>
            <person name="Ghai R."/>
            <person name="Kavagutti S V."/>
        </authorList>
    </citation>
    <scope>NUCLEOTIDE SEQUENCE</scope>
</reference>
<protein>
    <submittedName>
        <fullName evidence="1">Uncharacterized protein</fullName>
    </submittedName>
</protein>
<dbReference type="EMBL" id="LR797061">
    <property type="protein sequence ID" value="CAB4184687.1"/>
    <property type="molecule type" value="Genomic_DNA"/>
</dbReference>
<proteinExistence type="predicted"/>
<sequence length="179" mass="19611">MISQEQAGIQTLRLAACRGFNFIEDEGRRELVKALTGSVDEAHARRAVDVWLEDQADAPTPADIRQMVNQTRPAVASTSRPDPGCVACFGSGFATAWYLATLQGVHRAPRYEFIAALDPHWHYPAEVAALEDSLTRNGVRDQRVTTAAGRCMTCGYGRSLAMAAQAMAHQAPKEQRGRR</sequence>
<evidence type="ECO:0000313" key="1">
    <source>
        <dbReference type="EMBL" id="CAB4184687.1"/>
    </source>
</evidence>
<accession>A0A6J5QQD1</accession>
<gene>
    <name evidence="1" type="ORF">UFOVP1122_23</name>
</gene>